<evidence type="ECO:0000313" key="2">
    <source>
        <dbReference type="EMBL" id="MBW4545321.1"/>
    </source>
</evidence>
<evidence type="ECO:0000256" key="1">
    <source>
        <dbReference type="SAM" id="SignalP"/>
    </source>
</evidence>
<dbReference type="Proteomes" id="UP000753908">
    <property type="component" value="Unassembled WGS sequence"/>
</dbReference>
<accession>A0A951PL87</accession>
<feature type="chain" id="PRO_5036715682" description="Outer membrane protein beta-barrel domain-containing protein" evidence="1">
    <location>
        <begin position="23"/>
        <end position="175"/>
    </location>
</feature>
<comment type="caution">
    <text evidence="2">The sequence shown here is derived from an EMBL/GenBank/DDBJ whole genome shotgun (WGS) entry which is preliminary data.</text>
</comment>
<feature type="signal peptide" evidence="1">
    <location>
        <begin position="1"/>
        <end position="22"/>
    </location>
</feature>
<reference evidence="2" key="1">
    <citation type="submission" date="2021-05" db="EMBL/GenBank/DDBJ databases">
        <authorList>
            <person name="Pietrasiak N."/>
            <person name="Ward R."/>
            <person name="Stajich J.E."/>
            <person name="Kurbessoian T."/>
        </authorList>
    </citation>
    <scope>NUCLEOTIDE SEQUENCE</scope>
    <source>
        <strain evidence="2">CPER-KK1</strain>
    </source>
</reference>
<organism evidence="2 3">
    <name type="scientific">Symplocastrum torsivum CPER-KK1</name>
    <dbReference type="NCBI Taxonomy" id="450513"/>
    <lineage>
        <taxon>Bacteria</taxon>
        <taxon>Bacillati</taxon>
        <taxon>Cyanobacteriota</taxon>
        <taxon>Cyanophyceae</taxon>
        <taxon>Oscillatoriophycideae</taxon>
        <taxon>Oscillatoriales</taxon>
        <taxon>Microcoleaceae</taxon>
        <taxon>Symplocastrum</taxon>
    </lineage>
</organism>
<evidence type="ECO:0000313" key="3">
    <source>
        <dbReference type="Proteomes" id="UP000753908"/>
    </source>
</evidence>
<protein>
    <recommendedName>
        <fullName evidence="4">Outer membrane protein beta-barrel domain-containing protein</fullName>
    </recommendedName>
</protein>
<keyword evidence="1" id="KW-0732">Signal</keyword>
<reference evidence="2" key="2">
    <citation type="journal article" date="2022" name="Microbiol. Resour. Announc.">
        <title>Metagenome Sequencing to Explore Phylogenomics of Terrestrial Cyanobacteria.</title>
        <authorList>
            <person name="Ward R.D."/>
            <person name="Stajich J.E."/>
            <person name="Johansen J.R."/>
            <person name="Huntemann M."/>
            <person name="Clum A."/>
            <person name="Foster B."/>
            <person name="Foster B."/>
            <person name="Roux S."/>
            <person name="Palaniappan K."/>
            <person name="Varghese N."/>
            <person name="Mukherjee S."/>
            <person name="Reddy T.B.K."/>
            <person name="Daum C."/>
            <person name="Copeland A."/>
            <person name="Chen I.A."/>
            <person name="Ivanova N.N."/>
            <person name="Kyrpides N.C."/>
            <person name="Shapiro N."/>
            <person name="Eloe-Fadrosh E.A."/>
            <person name="Pietrasiak N."/>
        </authorList>
    </citation>
    <scope>NUCLEOTIDE SEQUENCE</scope>
    <source>
        <strain evidence="2">CPER-KK1</strain>
    </source>
</reference>
<dbReference type="AlphaFoldDB" id="A0A951PL87"/>
<sequence>MVRLKGLLSGLSAMGLGGFAIAATLAFTTESASAQAAYGSYVGVGPTVGILEDSRGEAQQIGGVLAVRYKLLEIPVSLRAQALIGSGTAIVPTISYDVPLNWQTDAYLGAGVAFASGTSPSPVGDKTSFALQPGIDYIVPNSNTVLFGNAIIAFDAYRNGGGAALSVQGGVGLRF</sequence>
<dbReference type="EMBL" id="JAHHIF010000014">
    <property type="protein sequence ID" value="MBW4545321.1"/>
    <property type="molecule type" value="Genomic_DNA"/>
</dbReference>
<proteinExistence type="predicted"/>
<gene>
    <name evidence="2" type="ORF">KME25_12870</name>
</gene>
<name>A0A951PL87_9CYAN</name>
<evidence type="ECO:0008006" key="4">
    <source>
        <dbReference type="Google" id="ProtNLM"/>
    </source>
</evidence>